<comment type="similarity">
    <text evidence="1">Belongs to the TAF9 family. CENP-S/MHF1 subfamily.</text>
</comment>
<dbReference type="Gene3D" id="1.10.20.10">
    <property type="entry name" value="Histone, subunit A"/>
    <property type="match status" value="1"/>
</dbReference>
<dbReference type="GO" id="GO:0006281">
    <property type="term" value="P:DNA repair"/>
    <property type="evidence" value="ECO:0007669"/>
    <property type="project" value="UniProtKB-KW"/>
</dbReference>
<dbReference type="PANTHER" id="PTHR22980">
    <property type="entry name" value="CORTISTATIN"/>
    <property type="match status" value="1"/>
</dbReference>
<dbReference type="GO" id="GO:0071821">
    <property type="term" value="C:FANCM-MHF complex"/>
    <property type="evidence" value="ECO:0007669"/>
    <property type="project" value="InterPro"/>
</dbReference>
<accession>A0A9Q0QW26</accession>
<dbReference type="GO" id="GO:0031297">
    <property type="term" value="P:replication fork processing"/>
    <property type="evidence" value="ECO:0007669"/>
    <property type="project" value="TreeGrafter"/>
</dbReference>
<dbReference type="InterPro" id="IPR029003">
    <property type="entry name" value="CENP-S/Mhf1"/>
</dbReference>
<dbReference type="GO" id="GO:0046982">
    <property type="term" value="F:protein heterodimerization activity"/>
    <property type="evidence" value="ECO:0007669"/>
    <property type="project" value="InterPro"/>
</dbReference>
<name>A0A9Q0QW26_9MAGN</name>
<evidence type="ECO:0000256" key="2">
    <source>
        <dbReference type="ARBA" id="ARBA00022763"/>
    </source>
</evidence>
<keyword evidence="6" id="KW-1185">Reference proteome</keyword>
<protein>
    <submittedName>
        <fullName evidence="5">Uncharacterized protein</fullName>
    </submittedName>
</protein>
<dbReference type="InterPro" id="IPR009072">
    <property type="entry name" value="Histone-fold"/>
</dbReference>
<sequence length="163" mass="18335">MEGSRESDLEKEEDDDTTEISQPVMVCITDLAFKFTGAWRCELPYEQLAKKLELFSQHAGGKSANMEDVILCAHRNELLASSLRSFCNELKGEEPQTERKWKKASRKNDKASSASLWMFSSGDYIAGEFDRLNLLVISFLVDGKLSSVSALSRLRGQRTAFTI</sequence>
<reference evidence="5" key="1">
    <citation type="journal article" date="2023" name="Plant J.">
        <title>The genome of the king protea, Protea cynaroides.</title>
        <authorList>
            <person name="Chang J."/>
            <person name="Duong T.A."/>
            <person name="Schoeman C."/>
            <person name="Ma X."/>
            <person name="Roodt D."/>
            <person name="Barker N."/>
            <person name="Li Z."/>
            <person name="Van de Peer Y."/>
            <person name="Mizrachi E."/>
        </authorList>
    </citation>
    <scope>NUCLEOTIDE SEQUENCE</scope>
    <source>
        <tissue evidence="5">Young leaves</tissue>
    </source>
</reference>
<keyword evidence="4" id="KW-0234">DNA repair</keyword>
<evidence type="ECO:0000256" key="3">
    <source>
        <dbReference type="ARBA" id="ARBA00023125"/>
    </source>
</evidence>
<dbReference type="GO" id="GO:0000712">
    <property type="term" value="P:resolution of meiotic recombination intermediates"/>
    <property type="evidence" value="ECO:0007669"/>
    <property type="project" value="TreeGrafter"/>
</dbReference>
<dbReference type="Proteomes" id="UP001141806">
    <property type="component" value="Unassembled WGS sequence"/>
</dbReference>
<dbReference type="GO" id="GO:0003682">
    <property type="term" value="F:chromatin binding"/>
    <property type="evidence" value="ECO:0007669"/>
    <property type="project" value="TreeGrafter"/>
</dbReference>
<evidence type="ECO:0000256" key="4">
    <source>
        <dbReference type="ARBA" id="ARBA00023204"/>
    </source>
</evidence>
<organism evidence="5 6">
    <name type="scientific">Protea cynaroides</name>
    <dbReference type="NCBI Taxonomy" id="273540"/>
    <lineage>
        <taxon>Eukaryota</taxon>
        <taxon>Viridiplantae</taxon>
        <taxon>Streptophyta</taxon>
        <taxon>Embryophyta</taxon>
        <taxon>Tracheophyta</taxon>
        <taxon>Spermatophyta</taxon>
        <taxon>Magnoliopsida</taxon>
        <taxon>Proteales</taxon>
        <taxon>Proteaceae</taxon>
        <taxon>Protea</taxon>
    </lineage>
</organism>
<dbReference type="AlphaFoldDB" id="A0A9Q0QW26"/>
<dbReference type="Pfam" id="PF15630">
    <property type="entry name" value="CENP-S"/>
    <property type="match status" value="1"/>
</dbReference>
<evidence type="ECO:0000313" key="5">
    <source>
        <dbReference type="EMBL" id="KAJ4974215.1"/>
    </source>
</evidence>
<dbReference type="OrthoDB" id="1872155at2759"/>
<keyword evidence="2" id="KW-0227">DNA damage</keyword>
<dbReference type="GO" id="GO:0003677">
    <property type="term" value="F:DNA binding"/>
    <property type="evidence" value="ECO:0007669"/>
    <property type="project" value="UniProtKB-KW"/>
</dbReference>
<dbReference type="EMBL" id="JAMYWD010000004">
    <property type="protein sequence ID" value="KAJ4974215.1"/>
    <property type="molecule type" value="Genomic_DNA"/>
</dbReference>
<dbReference type="PANTHER" id="PTHR22980:SF0">
    <property type="entry name" value="CENTROMERE PROTEIN S"/>
    <property type="match status" value="1"/>
</dbReference>
<keyword evidence="3" id="KW-0238">DNA-binding</keyword>
<evidence type="ECO:0000313" key="6">
    <source>
        <dbReference type="Proteomes" id="UP001141806"/>
    </source>
</evidence>
<comment type="caution">
    <text evidence="5">The sequence shown here is derived from an EMBL/GenBank/DDBJ whole genome shotgun (WGS) entry which is preliminary data.</text>
</comment>
<evidence type="ECO:0000256" key="1">
    <source>
        <dbReference type="ARBA" id="ARBA00006612"/>
    </source>
</evidence>
<gene>
    <name evidence="5" type="ORF">NE237_007389</name>
</gene>
<proteinExistence type="inferred from homology"/>